<dbReference type="OrthoDB" id="1668230at2759"/>
<dbReference type="InterPro" id="IPR038213">
    <property type="entry name" value="IFI6/IFI27-like_sf"/>
</dbReference>
<dbReference type="InterPro" id="IPR009311">
    <property type="entry name" value="IFI6/IFI27-like"/>
</dbReference>
<dbReference type="EMBL" id="CAJPDT010000039">
    <property type="protein sequence ID" value="CAF9925214.1"/>
    <property type="molecule type" value="Genomic_DNA"/>
</dbReference>
<dbReference type="Gene3D" id="6.10.110.10">
    <property type="match status" value="1"/>
</dbReference>
<keyword evidence="5" id="KW-0472">Membrane</keyword>
<keyword evidence="7" id="KW-1185">Reference proteome</keyword>
<comment type="subcellular location">
    <subcellularLocation>
        <location evidence="1">Membrane</location>
        <topology evidence="1">Multi-pass membrane protein</topology>
    </subcellularLocation>
</comment>
<dbReference type="AlphaFoldDB" id="A0A8H3FKS2"/>
<dbReference type="PANTHER" id="PTHR16932">
    <property type="entry name" value="INTERFERON ALPHA-INDUCIBLE PROTEIN 27"/>
    <property type="match status" value="1"/>
</dbReference>
<accession>A0A8H3FKS2</accession>
<gene>
    <name evidence="6" type="ORF">IMSHALPRED_006413</name>
</gene>
<proteinExistence type="inferred from homology"/>
<dbReference type="Proteomes" id="UP000664534">
    <property type="component" value="Unassembled WGS sequence"/>
</dbReference>
<comment type="caution">
    <text evidence="6">The sequence shown here is derived from an EMBL/GenBank/DDBJ whole genome shotgun (WGS) entry which is preliminary data.</text>
</comment>
<name>A0A8H3FKS2_9LECA</name>
<evidence type="ECO:0000256" key="4">
    <source>
        <dbReference type="ARBA" id="ARBA00022989"/>
    </source>
</evidence>
<reference evidence="6" key="1">
    <citation type="submission" date="2021-03" db="EMBL/GenBank/DDBJ databases">
        <authorList>
            <person name="Tagirdzhanova G."/>
        </authorList>
    </citation>
    <scope>NUCLEOTIDE SEQUENCE</scope>
</reference>
<evidence type="ECO:0000256" key="2">
    <source>
        <dbReference type="ARBA" id="ARBA00007262"/>
    </source>
</evidence>
<protein>
    <submittedName>
        <fullName evidence="6">Uncharacterized protein</fullName>
    </submittedName>
</protein>
<keyword evidence="4" id="KW-1133">Transmembrane helix</keyword>
<dbReference type="GO" id="GO:0016020">
    <property type="term" value="C:membrane"/>
    <property type="evidence" value="ECO:0007669"/>
    <property type="project" value="UniProtKB-SubCell"/>
</dbReference>
<evidence type="ECO:0000256" key="3">
    <source>
        <dbReference type="ARBA" id="ARBA00022692"/>
    </source>
</evidence>
<organism evidence="6 7">
    <name type="scientific">Imshaugia aleurites</name>
    <dbReference type="NCBI Taxonomy" id="172621"/>
    <lineage>
        <taxon>Eukaryota</taxon>
        <taxon>Fungi</taxon>
        <taxon>Dikarya</taxon>
        <taxon>Ascomycota</taxon>
        <taxon>Pezizomycotina</taxon>
        <taxon>Lecanoromycetes</taxon>
        <taxon>OSLEUM clade</taxon>
        <taxon>Lecanoromycetidae</taxon>
        <taxon>Lecanorales</taxon>
        <taxon>Lecanorineae</taxon>
        <taxon>Parmeliaceae</taxon>
        <taxon>Imshaugia</taxon>
    </lineage>
</organism>
<evidence type="ECO:0000256" key="5">
    <source>
        <dbReference type="ARBA" id="ARBA00023136"/>
    </source>
</evidence>
<keyword evidence="3" id="KW-0812">Transmembrane</keyword>
<dbReference type="Pfam" id="PF06140">
    <property type="entry name" value="Ifi-6-16"/>
    <property type="match status" value="1"/>
</dbReference>
<evidence type="ECO:0000256" key="1">
    <source>
        <dbReference type="ARBA" id="ARBA00004141"/>
    </source>
</evidence>
<dbReference type="PANTHER" id="PTHR16932:SF18">
    <property type="entry name" value="INTERFERON, ALPHA-INDUCIBLE PROTEIN 27-LIKE 2"/>
    <property type="match status" value="1"/>
</dbReference>
<comment type="similarity">
    <text evidence="2">Belongs to the IFI6/IFI27 family.</text>
</comment>
<evidence type="ECO:0000313" key="6">
    <source>
        <dbReference type="EMBL" id="CAF9925214.1"/>
    </source>
</evidence>
<evidence type="ECO:0000313" key="7">
    <source>
        <dbReference type="Proteomes" id="UP000664534"/>
    </source>
</evidence>
<sequence>MHRESTTCRIQVSWPSDDISDLCAIRRLRDVEGFPEVTDSLRQRWAEEVVKSFSSSPNHDTSIRSWDVLVRRDGSVDAVFSEKKSPGFYPSRCRIPPHNILGVDEEEKVKRAERFALGSLLYEVMSAKEPFEDLSDDKVQENYSRGIFPEDVFSMAMGPYILGCWSLEFEKEMERLIVEARQRPMSDRFRAYARAHPYLLASQILGGAAVTASVAVVPVLGLAGFAASGPVAASAAAAWQSSIGIVQAGSLFSLCQSAAMGGTAVNGIIACGAAGGSVAMAATGAAVAGGQTEFTPERMKEMFLKLYRK</sequence>